<name>A0A2T7NJK9_POMCA</name>
<evidence type="ECO:0000256" key="1">
    <source>
        <dbReference type="SAM" id="MobiDB-lite"/>
    </source>
</evidence>
<dbReference type="EMBL" id="PZQS01000012">
    <property type="protein sequence ID" value="PVD21351.1"/>
    <property type="molecule type" value="Genomic_DNA"/>
</dbReference>
<accession>A0A2T7NJK9</accession>
<comment type="caution">
    <text evidence="2">The sequence shown here is derived from an EMBL/GenBank/DDBJ whole genome shotgun (WGS) entry which is preliminary data.</text>
</comment>
<keyword evidence="3" id="KW-1185">Reference proteome</keyword>
<organism evidence="2 3">
    <name type="scientific">Pomacea canaliculata</name>
    <name type="common">Golden apple snail</name>
    <dbReference type="NCBI Taxonomy" id="400727"/>
    <lineage>
        <taxon>Eukaryota</taxon>
        <taxon>Metazoa</taxon>
        <taxon>Spiralia</taxon>
        <taxon>Lophotrochozoa</taxon>
        <taxon>Mollusca</taxon>
        <taxon>Gastropoda</taxon>
        <taxon>Caenogastropoda</taxon>
        <taxon>Architaenioglossa</taxon>
        <taxon>Ampullarioidea</taxon>
        <taxon>Ampullariidae</taxon>
        <taxon>Pomacea</taxon>
    </lineage>
</organism>
<dbReference type="Proteomes" id="UP000245119">
    <property type="component" value="Linkage Group LG12"/>
</dbReference>
<dbReference type="AlphaFoldDB" id="A0A2T7NJK9"/>
<protein>
    <submittedName>
        <fullName evidence="2">Uncharacterized protein</fullName>
    </submittedName>
</protein>
<feature type="region of interest" description="Disordered" evidence="1">
    <location>
        <begin position="184"/>
        <end position="226"/>
    </location>
</feature>
<feature type="region of interest" description="Disordered" evidence="1">
    <location>
        <begin position="1"/>
        <end position="32"/>
    </location>
</feature>
<feature type="compositionally biased region" description="Basic and acidic residues" evidence="1">
    <location>
        <begin position="17"/>
        <end position="27"/>
    </location>
</feature>
<evidence type="ECO:0000313" key="3">
    <source>
        <dbReference type="Proteomes" id="UP000245119"/>
    </source>
</evidence>
<evidence type="ECO:0000313" key="2">
    <source>
        <dbReference type="EMBL" id="PVD21351.1"/>
    </source>
</evidence>
<sequence length="248" mass="27142">MHACTHTDNDLSPNTRTEPREKRESGRQTKGRCTLFLSHRRRQQQQQQWPTQQTPPNFLCLPHAHRYTHTAQQLPPAIRIPQPLDTLRTGRPPPTTTSPRLAVVCSCLASNYCSHTSPADPPLQSASGTMAAGSAVILMARDKKLHSHYLAGLLSLPPLLPSSVRRLLRSLRLFDCMGTDREHALSSSPARAGGKQLAGSDRRRPSSAPPLRQTDATGEPAPAGTAQAEKLLWTADERLASLLIASTH</sequence>
<proteinExistence type="predicted"/>
<gene>
    <name evidence="2" type="ORF">C0Q70_19524</name>
</gene>
<reference evidence="2 3" key="1">
    <citation type="submission" date="2018-04" db="EMBL/GenBank/DDBJ databases">
        <title>The genome of golden apple snail Pomacea canaliculata provides insight into stress tolerance and invasive adaptation.</title>
        <authorList>
            <person name="Liu C."/>
            <person name="Liu B."/>
            <person name="Ren Y."/>
            <person name="Zhang Y."/>
            <person name="Wang H."/>
            <person name="Li S."/>
            <person name="Jiang F."/>
            <person name="Yin L."/>
            <person name="Zhang G."/>
            <person name="Qian W."/>
            <person name="Fan W."/>
        </authorList>
    </citation>
    <scope>NUCLEOTIDE SEQUENCE [LARGE SCALE GENOMIC DNA]</scope>
    <source>
        <strain evidence="2">SZHN2017</strain>
        <tissue evidence="2">Muscle</tissue>
    </source>
</reference>